<feature type="chain" id="PRO_5035772617" description="Lipoprotein" evidence="1">
    <location>
        <begin position="22"/>
        <end position="186"/>
    </location>
</feature>
<gene>
    <name evidence="2" type="ORF">J5U18_10745</name>
</gene>
<dbReference type="RefSeq" id="WP_353547539.1">
    <property type="nucleotide sequence ID" value="NZ_JAGKSB010000012.1"/>
</dbReference>
<name>A0A8T4HAJ6_9SPHI</name>
<dbReference type="EMBL" id="JAGKSB010000012">
    <property type="protein sequence ID" value="MBP3944032.1"/>
    <property type="molecule type" value="Genomic_DNA"/>
</dbReference>
<proteinExistence type="predicted"/>
<evidence type="ECO:0008006" key="4">
    <source>
        <dbReference type="Google" id="ProtNLM"/>
    </source>
</evidence>
<keyword evidence="3" id="KW-1185">Reference proteome</keyword>
<keyword evidence="1" id="KW-0732">Signal</keyword>
<evidence type="ECO:0000256" key="1">
    <source>
        <dbReference type="SAM" id="SignalP"/>
    </source>
</evidence>
<evidence type="ECO:0000313" key="2">
    <source>
        <dbReference type="EMBL" id="MBP3944032.1"/>
    </source>
</evidence>
<accession>A0A8T4HAJ6</accession>
<dbReference type="PROSITE" id="PS51257">
    <property type="entry name" value="PROKAR_LIPOPROTEIN"/>
    <property type="match status" value="1"/>
</dbReference>
<comment type="caution">
    <text evidence="2">The sequence shown here is derived from an EMBL/GenBank/DDBJ whole genome shotgun (WGS) entry which is preliminary data.</text>
</comment>
<reference evidence="2" key="1">
    <citation type="submission" date="2021-03" db="EMBL/GenBank/DDBJ databases">
        <authorList>
            <person name="Lu T."/>
            <person name="Wang Q."/>
            <person name="Han X."/>
        </authorList>
    </citation>
    <scope>NUCLEOTIDE SEQUENCE</scope>
    <source>
        <strain evidence="2">WQ 2009</strain>
    </source>
</reference>
<feature type="signal peptide" evidence="1">
    <location>
        <begin position="1"/>
        <end position="21"/>
    </location>
</feature>
<dbReference type="Proteomes" id="UP000679691">
    <property type="component" value="Unassembled WGS sequence"/>
</dbReference>
<evidence type="ECO:0000313" key="3">
    <source>
        <dbReference type="Proteomes" id="UP000679691"/>
    </source>
</evidence>
<protein>
    <recommendedName>
        <fullName evidence="4">Lipoprotein</fullName>
    </recommendedName>
</protein>
<sequence>MIKGTTTQKALSCLVACAILAASCGDTKKSDVAEGTYVKLAEYMELEIKRLQTQDPTVEKSVFNKDEGETKQLKIKDWAAELATFVAADINKTANKGLYKVENVDCKTTYTALEPNLHTQKIIVYENHSGKIDSLYIQKMTNNLLYDSQEELSYYPDSAYKIVKEQDIFVLGNKQYKIEGKIKKEL</sequence>
<organism evidence="2 3">
    <name type="scientific">Rhinopithecimicrobium faecis</name>
    <dbReference type="NCBI Taxonomy" id="2820698"/>
    <lineage>
        <taxon>Bacteria</taxon>
        <taxon>Pseudomonadati</taxon>
        <taxon>Bacteroidota</taxon>
        <taxon>Sphingobacteriia</taxon>
        <taxon>Sphingobacteriales</taxon>
        <taxon>Sphingobacteriaceae</taxon>
        <taxon>Rhinopithecimicrobium</taxon>
    </lineage>
</organism>
<dbReference type="AlphaFoldDB" id="A0A8T4HAJ6"/>